<evidence type="ECO:0000259" key="5">
    <source>
        <dbReference type="PROSITE" id="PS51891"/>
    </source>
</evidence>
<evidence type="ECO:0000256" key="2">
    <source>
        <dbReference type="ARBA" id="ARBA00022723"/>
    </source>
</evidence>
<protein>
    <submittedName>
        <fullName evidence="6">Mss4-like protein</fullName>
    </submittedName>
</protein>
<dbReference type="InterPro" id="IPR011057">
    <property type="entry name" value="Mss4-like_sf"/>
</dbReference>
<evidence type="ECO:0000256" key="1">
    <source>
        <dbReference type="ARBA" id="ARBA00005495"/>
    </source>
</evidence>
<keyword evidence="2" id="KW-0479">Metal-binding</keyword>
<reference evidence="6" key="1">
    <citation type="submission" date="2023-06" db="EMBL/GenBank/DDBJ databases">
        <title>Genome-scale phylogeny and comparative genomics of the fungal order Sordariales.</title>
        <authorList>
            <consortium name="Lawrence Berkeley National Laboratory"/>
            <person name="Hensen N."/>
            <person name="Bonometti L."/>
            <person name="Westerberg I."/>
            <person name="Brannstrom I.O."/>
            <person name="Guillou S."/>
            <person name="Cros-Aarteil S."/>
            <person name="Calhoun S."/>
            <person name="Haridas S."/>
            <person name="Kuo A."/>
            <person name="Mondo S."/>
            <person name="Pangilinan J."/>
            <person name="Riley R."/>
            <person name="Labutti K."/>
            <person name="Andreopoulos B."/>
            <person name="Lipzen A."/>
            <person name="Chen C."/>
            <person name="Yanf M."/>
            <person name="Daum C."/>
            <person name="Ng V."/>
            <person name="Clum A."/>
            <person name="Steindorff A."/>
            <person name="Ohm R."/>
            <person name="Martin F."/>
            <person name="Silar P."/>
            <person name="Natvig D."/>
            <person name="Lalanne C."/>
            <person name="Gautier V."/>
            <person name="Ament-Velasquez S.L."/>
            <person name="Kruys A."/>
            <person name="Hutchinson M.I."/>
            <person name="Powell A.J."/>
            <person name="Barry K."/>
            <person name="Miller A.N."/>
            <person name="Grigoriev I.V."/>
            <person name="Debuchy R."/>
            <person name="Gladieux P."/>
            <person name="Thoren M.H."/>
            <person name="Johannesson H."/>
        </authorList>
    </citation>
    <scope>NUCLEOTIDE SEQUENCE</scope>
    <source>
        <strain evidence="6">CBS 540.89</strain>
    </source>
</reference>
<organism evidence="6 7">
    <name type="scientific">Apiosordaria backusii</name>
    <dbReference type="NCBI Taxonomy" id="314023"/>
    <lineage>
        <taxon>Eukaryota</taxon>
        <taxon>Fungi</taxon>
        <taxon>Dikarya</taxon>
        <taxon>Ascomycota</taxon>
        <taxon>Pezizomycotina</taxon>
        <taxon>Sordariomycetes</taxon>
        <taxon>Sordariomycetidae</taxon>
        <taxon>Sordariales</taxon>
        <taxon>Lasiosphaeriaceae</taxon>
        <taxon>Apiosordaria</taxon>
    </lineage>
</organism>
<comment type="caution">
    <text evidence="6">The sequence shown here is derived from an EMBL/GenBank/DDBJ whole genome shotgun (WGS) entry which is preliminary data.</text>
</comment>
<evidence type="ECO:0000256" key="4">
    <source>
        <dbReference type="ARBA" id="ARBA00023239"/>
    </source>
</evidence>
<feature type="domain" description="CENP-V/GFA" evidence="5">
    <location>
        <begin position="16"/>
        <end position="137"/>
    </location>
</feature>
<dbReference type="PROSITE" id="PS51891">
    <property type="entry name" value="CENP_V_GFA"/>
    <property type="match status" value="1"/>
</dbReference>
<dbReference type="PANTHER" id="PTHR33337">
    <property type="entry name" value="GFA DOMAIN-CONTAINING PROTEIN"/>
    <property type="match status" value="1"/>
</dbReference>
<evidence type="ECO:0000313" key="6">
    <source>
        <dbReference type="EMBL" id="KAK0726637.1"/>
    </source>
</evidence>
<dbReference type="Pfam" id="PF04828">
    <property type="entry name" value="GFA"/>
    <property type="match status" value="1"/>
</dbReference>
<dbReference type="PANTHER" id="PTHR33337:SF40">
    <property type="entry name" value="CENP-V_GFA DOMAIN-CONTAINING PROTEIN-RELATED"/>
    <property type="match status" value="1"/>
</dbReference>
<dbReference type="SUPFAM" id="SSF51316">
    <property type="entry name" value="Mss4-like"/>
    <property type="match status" value="1"/>
</dbReference>
<accession>A0AA40E6B0</accession>
<comment type="similarity">
    <text evidence="1">Belongs to the Gfa family.</text>
</comment>
<keyword evidence="7" id="KW-1185">Reference proteome</keyword>
<name>A0AA40E6B0_9PEZI</name>
<dbReference type="Gene3D" id="3.90.1590.10">
    <property type="entry name" value="glutathione-dependent formaldehyde- activating enzyme (gfa)"/>
    <property type="match status" value="1"/>
</dbReference>
<dbReference type="AlphaFoldDB" id="A0AA40E6B0"/>
<dbReference type="GO" id="GO:0016846">
    <property type="term" value="F:carbon-sulfur lyase activity"/>
    <property type="evidence" value="ECO:0007669"/>
    <property type="project" value="InterPro"/>
</dbReference>
<evidence type="ECO:0000313" key="7">
    <source>
        <dbReference type="Proteomes" id="UP001172159"/>
    </source>
</evidence>
<dbReference type="EMBL" id="JAUKTV010000010">
    <property type="protein sequence ID" value="KAK0726637.1"/>
    <property type="molecule type" value="Genomic_DNA"/>
</dbReference>
<gene>
    <name evidence="6" type="ORF">B0T21DRAFT_292943</name>
</gene>
<dbReference type="GO" id="GO:0046872">
    <property type="term" value="F:metal ion binding"/>
    <property type="evidence" value="ECO:0007669"/>
    <property type="project" value="UniProtKB-KW"/>
</dbReference>
<dbReference type="Proteomes" id="UP001172159">
    <property type="component" value="Unassembled WGS sequence"/>
</dbReference>
<sequence length="182" mass="19780">MSSGSNSYPFPTPTSITGGCLCGSVRYRADFPPDHDFLQYSQTCQCTQCRKQTGSLFFAEHVIAPASDAFTLTNEENPTLKAYSISPKAYRWFCSNCGSFLYWQPKEEGKDYICLAVGSIDEVYLVGGENDKGVPTEGYGLALVGGGGEHLWCKNEIKGVTDDIPLLGFKRGTRVLDGGDSS</sequence>
<proteinExistence type="inferred from homology"/>
<keyword evidence="3" id="KW-0862">Zinc</keyword>
<dbReference type="InterPro" id="IPR006913">
    <property type="entry name" value="CENP-V/GFA"/>
</dbReference>
<keyword evidence="4" id="KW-0456">Lyase</keyword>
<evidence type="ECO:0000256" key="3">
    <source>
        <dbReference type="ARBA" id="ARBA00022833"/>
    </source>
</evidence>